<comment type="caution">
    <text evidence="2">The sequence shown here is derived from an EMBL/GenBank/DDBJ whole genome shotgun (WGS) entry which is preliminary data.</text>
</comment>
<protein>
    <submittedName>
        <fullName evidence="2">Uncharacterized protein</fullName>
    </submittedName>
</protein>
<feature type="non-terminal residue" evidence="2">
    <location>
        <position position="1"/>
    </location>
</feature>
<dbReference type="EMBL" id="BART01006141">
    <property type="protein sequence ID" value="GAG58436.1"/>
    <property type="molecule type" value="Genomic_DNA"/>
</dbReference>
<name>X1AEG0_9ZZZZ</name>
<dbReference type="AlphaFoldDB" id="X1AEG0"/>
<evidence type="ECO:0000256" key="1">
    <source>
        <dbReference type="SAM" id="MobiDB-lite"/>
    </source>
</evidence>
<evidence type="ECO:0000313" key="2">
    <source>
        <dbReference type="EMBL" id="GAG58436.1"/>
    </source>
</evidence>
<proteinExistence type="predicted"/>
<feature type="region of interest" description="Disordered" evidence="1">
    <location>
        <begin position="48"/>
        <end position="69"/>
    </location>
</feature>
<sequence>WVISSREHGYEVHDNQRQHDEREYIAQTFGRLFGTRSLSHTLQDVTSVKRHEWQEVEHPDSEVEQKHPR</sequence>
<organism evidence="2">
    <name type="scientific">marine sediment metagenome</name>
    <dbReference type="NCBI Taxonomy" id="412755"/>
    <lineage>
        <taxon>unclassified sequences</taxon>
        <taxon>metagenomes</taxon>
        <taxon>ecological metagenomes</taxon>
    </lineage>
</organism>
<gene>
    <name evidence="2" type="ORF">S01H4_13978</name>
</gene>
<reference evidence="2" key="1">
    <citation type="journal article" date="2014" name="Front. Microbiol.">
        <title>High frequency of phylogenetically diverse reductive dehalogenase-homologous genes in deep subseafloor sedimentary metagenomes.</title>
        <authorList>
            <person name="Kawai M."/>
            <person name="Futagami T."/>
            <person name="Toyoda A."/>
            <person name="Takaki Y."/>
            <person name="Nishi S."/>
            <person name="Hori S."/>
            <person name="Arai W."/>
            <person name="Tsubouchi T."/>
            <person name="Morono Y."/>
            <person name="Uchiyama I."/>
            <person name="Ito T."/>
            <person name="Fujiyama A."/>
            <person name="Inagaki F."/>
            <person name="Takami H."/>
        </authorList>
    </citation>
    <scope>NUCLEOTIDE SEQUENCE</scope>
    <source>
        <strain evidence="2">Expedition CK06-06</strain>
    </source>
</reference>
<accession>X1AEG0</accession>